<name>A0A5B6WGI6_9ROSI</name>
<keyword evidence="3" id="KW-1185">Reference proteome</keyword>
<organism evidence="2 3">
    <name type="scientific">Gossypium australe</name>
    <dbReference type="NCBI Taxonomy" id="47621"/>
    <lineage>
        <taxon>Eukaryota</taxon>
        <taxon>Viridiplantae</taxon>
        <taxon>Streptophyta</taxon>
        <taxon>Embryophyta</taxon>
        <taxon>Tracheophyta</taxon>
        <taxon>Spermatophyta</taxon>
        <taxon>Magnoliopsida</taxon>
        <taxon>eudicotyledons</taxon>
        <taxon>Gunneridae</taxon>
        <taxon>Pentapetalae</taxon>
        <taxon>rosids</taxon>
        <taxon>malvids</taxon>
        <taxon>Malvales</taxon>
        <taxon>Malvaceae</taxon>
        <taxon>Malvoideae</taxon>
        <taxon>Gossypium</taxon>
    </lineage>
</organism>
<keyword evidence="2" id="KW-0808">Transferase</keyword>
<dbReference type="InterPro" id="IPR043128">
    <property type="entry name" value="Rev_trsase/Diguanyl_cyclase"/>
</dbReference>
<dbReference type="SUPFAM" id="SSF56672">
    <property type="entry name" value="DNA/RNA polymerases"/>
    <property type="match status" value="1"/>
</dbReference>
<dbReference type="Pfam" id="PF00078">
    <property type="entry name" value="RVT_1"/>
    <property type="match status" value="1"/>
</dbReference>
<dbReference type="OrthoDB" id="1747086at2759"/>
<dbReference type="PANTHER" id="PTHR24559:SF444">
    <property type="entry name" value="REVERSE TRANSCRIPTASE DOMAIN-CONTAINING PROTEIN"/>
    <property type="match status" value="1"/>
</dbReference>
<dbReference type="InterPro" id="IPR053134">
    <property type="entry name" value="RNA-dir_DNA_polymerase"/>
</dbReference>
<reference evidence="2" key="1">
    <citation type="submission" date="2019-08" db="EMBL/GenBank/DDBJ databases">
        <authorList>
            <person name="Liu F."/>
        </authorList>
    </citation>
    <scope>NUCLEOTIDE SEQUENCE [LARGE SCALE GENOMIC DNA]</scope>
    <source>
        <strain evidence="2">PA1801</strain>
        <tissue evidence="2">Leaf</tissue>
    </source>
</reference>
<dbReference type="GO" id="GO:0003964">
    <property type="term" value="F:RNA-directed DNA polymerase activity"/>
    <property type="evidence" value="ECO:0007669"/>
    <property type="project" value="UniProtKB-KW"/>
</dbReference>
<evidence type="ECO:0000313" key="3">
    <source>
        <dbReference type="Proteomes" id="UP000325315"/>
    </source>
</evidence>
<dbReference type="Proteomes" id="UP000325315">
    <property type="component" value="Unassembled WGS sequence"/>
</dbReference>
<dbReference type="InterPro" id="IPR000477">
    <property type="entry name" value="RT_dom"/>
</dbReference>
<gene>
    <name evidence="2" type="ORF">EPI10_021296</name>
</gene>
<sequence>MNKYPLPQIDDLTKYRHYEFLVMSFHLTNAPTVFMDLMNRIFRLHLDRFVVVFIDDILVYFRDENEHVDHLRIVLQTLCKKQLYAKFIGFLGHIVSTEGIRVDPNEFLLLLTGNHRKIRLFSKVCKRVFNDSFSDDLIVAKRCQIRVSYDRLKALLTEAPVLVQPESGK</sequence>
<protein>
    <submittedName>
        <fullName evidence="2">RNA-directed DNA polymerase-like protein</fullName>
    </submittedName>
</protein>
<dbReference type="PANTHER" id="PTHR24559">
    <property type="entry name" value="TRANSPOSON TY3-I GAG-POL POLYPROTEIN"/>
    <property type="match status" value="1"/>
</dbReference>
<evidence type="ECO:0000259" key="1">
    <source>
        <dbReference type="Pfam" id="PF00078"/>
    </source>
</evidence>
<proteinExistence type="predicted"/>
<feature type="domain" description="Reverse transcriptase" evidence="1">
    <location>
        <begin position="9"/>
        <end position="83"/>
    </location>
</feature>
<keyword evidence="2" id="KW-0548">Nucleotidyltransferase</keyword>
<dbReference type="EMBL" id="SMMG02000003">
    <property type="protein sequence ID" value="KAA3480889.1"/>
    <property type="molecule type" value="Genomic_DNA"/>
</dbReference>
<evidence type="ECO:0000313" key="2">
    <source>
        <dbReference type="EMBL" id="KAA3480889.1"/>
    </source>
</evidence>
<keyword evidence="2" id="KW-0695">RNA-directed DNA polymerase</keyword>
<dbReference type="Gene3D" id="3.30.70.270">
    <property type="match status" value="1"/>
</dbReference>
<comment type="caution">
    <text evidence="2">The sequence shown here is derived from an EMBL/GenBank/DDBJ whole genome shotgun (WGS) entry which is preliminary data.</text>
</comment>
<dbReference type="AlphaFoldDB" id="A0A5B6WGI6"/>
<dbReference type="InterPro" id="IPR043502">
    <property type="entry name" value="DNA/RNA_pol_sf"/>
</dbReference>
<accession>A0A5B6WGI6</accession>